<dbReference type="Pfam" id="PF04298">
    <property type="entry name" value="Zn_peptidase_2"/>
    <property type="match status" value="1"/>
</dbReference>
<keyword evidence="1" id="KW-1133">Transmembrane helix</keyword>
<dbReference type="RefSeq" id="WP_021284669.1">
    <property type="nucleotide sequence ID" value="NZ_JAGGLL010000001.1"/>
</dbReference>
<organism evidence="2 3">
    <name type="scientific">Clostridium punense</name>
    <dbReference type="NCBI Taxonomy" id="1054297"/>
    <lineage>
        <taxon>Bacteria</taxon>
        <taxon>Bacillati</taxon>
        <taxon>Bacillota</taxon>
        <taxon>Clostridia</taxon>
        <taxon>Eubacteriales</taxon>
        <taxon>Clostridiaceae</taxon>
        <taxon>Clostridium</taxon>
    </lineage>
</organism>
<feature type="transmembrane region" description="Helical" evidence="1">
    <location>
        <begin position="201"/>
        <end position="220"/>
    </location>
</feature>
<dbReference type="EMBL" id="JAGGLL010000001">
    <property type="protein sequence ID" value="MBP2020355.1"/>
    <property type="molecule type" value="Genomic_DNA"/>
</dbReference>
<reference evidence="2 3" key="1">
    <citation type="submission" date="2021-03" db="EMBL/GenBank/DDBJ databases">
        <title>Genomic Encyclopedia of Type Strains, Phase IV (KMG-IV): sequencing the most valuable type-strain genomes for metagenomic binning, comparative biology and taxonomic classification.</title>
        <authorList>
            <person name="Goeker M."/>
        </authorList>
    </citation>
    <scope>NUCLEOTIDE SEQUENCE [LARGE SCALE GENOMIC DNA]</scope>
    <source>
        <strain evidence="2 3">DSM 28650</strain>
    </source>
</reference>
<keyword evidence="3" id="KW-1185">Reference proteome</keyword>
<protein>
    <submittedName>
        <fullName evidence="2">Zn-dependent membrane protease YugP</fullName>
    </submittedName>
</protein>
<dbReference type="InterPro" id="IPR007395">
    <property type="entry name" value="Zn_peptidase_2"/>
</dbReference>
<accession>A0ABS4JZD7</accession>
<dbReference type="GO" id="GO:0006508">
    <property type="term" value="P:proteolysis"/>
    <property type="evidence" value="ECO:0007669"/>
    <property type="project" value="UniProtKB-KW"/>
</dbReference>
<evidence type="ECO:0000256" key="1">
    <source>
        <dbReference type="SAM" id="Phobius"/>
    </source>
</evidence>
<dbReference type="PANTHER" id="PTHR36434:SF1">
    <property type="entry name" value="MEMBRANE PROTEASE YUGP-RELATED"/>
    <property type="match status" value="1"/>
</dbReference>
<evidence type="ECO:0000313" key="2">
    <source>
        <dbReference type="EMBL" id="MBP2020355.1"/>
    </source>
</evidence>
<dbReference type="SUPFAM" id="SSF55486">
    <property type="entry name" value="Metalloproteases ('zincins'), catalytic domain"/>
    <property type="match status" value="1"/>
</dbReference>
<sequence>MFYFDSTMLILLPALLIATWAQFNIQASYSKYSKVYSRNGYTGSQVARMILDGYGLFHVPVVPIGGKLTDHFDPRENVVRLSQDVFYGASIASIGVAAHEVGHAIQHRDNYAPIKIRMALVPVANIGSSASWMLFILGFVLSMPALVNLGILLFTAVVLFQIVTLPVEFNASSRAVAILISRNILFEDEISGTKKVLRAAGLTYVAAALTAIAQLLRLIALSDRER</sequence>
<comment type="caution">
    <text evidence="2">The sequence shown here is derived from an EMBL/GenBank/DDBJ whole genome shotgun (WGS) entry which is preliminary data.</text>
</comment>
<dbReference type="Proteomes" id="UP001519308">
    <property type="component" value="Unassembled WGS sequence"/>
</dbReference>
<name>A0ABS4JZD7_9CLOT</name>
<dbReference type="GO" id="GO:0008233">
    <property type="term" value="F:peptidase activity"/>
    <property type="evidence" value="ECO:0007669"/>
    <property type="project" value="UniProtKB-KW"/>
</dbReference>
<proteinExistence type="predicted"/>
<keyword evidence="1" id="KW-0472">Membrane</keyword>
<keyword evidence="2" id="KW-0378">Hydrolase</keyword>
<feature type="transmembrane region" description="Helical" evidence="1">
    <location>
        <begin position="146"/>
        <end position="165"/>
    </location>
</feature>
<dbReference type="PANTHER" id="PTHR36434">
    <property type="entry name" value="MEMBRANE PROTEASE YUGP-RELATED"/>
    <property type="match status" value="1"/>
</dbReference>
<gene>
    <name evidence="2" type="ORF">J2Z44_000136</name>
</gene>
<feature type="transmembrane region" description="Helical" evidence="1">
    <location>
        <begin position="118"/>
        <end position="140"/>
    </location>
</feature>
<keyword evidence="2" id="KW-0645">Protease</keyword>
<evidence type="ECO:0000313" key="3">
    <source>
        <dbReference type="Proteomes" id="UP001519308"/>
    </source>
</evidence>
<keyword evidence="1" id="KW-0812">Transmembrane</keyword>